<sequence length="230" mass="23696">MPTESSATSTIDLQSAQVDGGHMIAHATAGVVHVEAGEGRSTHSGAGVVWARDANGRCLIVSNAHVVTHEPITLTGADGVTRRATLVARDTVRDLALVSCDDAPASWRPVPPADKAPLRVGQVVMAVGHPLGVRHAITTGVVHAIGPLRSDAELPLPQRALPWAQLDVRLAPGNSGGPVVDAHGAMVGVSTMIARGLGLAVPIADVDAFVARVGATARLAHGWSRGWRAR</sequence>
<dbReference type="Pfam" id="PF13365">
    <property type="entry name" value="Trypsin_2"/>
    <property type="match status" value="1"/>
</dbReference>
<evidence type="ECO:0000313" key="4">
    <source>
        <dbReference type="Proteomes" id="UP000500938"/>
    </source>
</evidence>
<evidence type="ECO:0000256" key="2">
    <source>
        <dbReference type="ARBA" id="ARBA00022801"/>
    </source>
</evidence>
<reference evidence="3 4" key="1">
    <citation type="submission" date="2020-05" db="EMBL/GenBank/DDBJ databases">
        <title>Complete genome sequence of Gemmatimonas greenlandica TET16.</title>
        <authorList>
            <person name="Zeng Y."/>
        </authorList>
    </citation>
    <scope>NUCLEOTIDE SEQUENCE [LARGE SCALE GENOMIC DNA]</scope>
    <source>
        <strain evidence="3 4">TET16</strain>
    </source>
</reference>
<dbReference type="Proteomes" id="UP000500938">
    <property type="component" value="Chromosome"/>
</dbReference>
<keyword evidence="1 3" id="KW-0645">Protease</keyword>
<dbReference type="AlphaFoldDB" id="A0A6M4IST6"/>
<evidence type="ECO:0000313" key="3">
    <source>
        <dbReference type="EMBL" id="QJR37255.1"/>
    </source>
</evidence>
<dbReference type="PANTHER" id="PTHR43343">
    <property type="entry name" value="PEPTIDASE S12"/>
    <property type="match status" value="1"/>
</dbReference>
<dbReference type="InterPro" id="IPR001940">
    <property type="entry name" value="Peptidase_S1C"/>
</dbReference>
<name>A0A6M4IST6_9BACT</name>
<dbReference type="KEGG" id="ggr:HKW67_17905"/>
<dbReference type="PANTHER" id="PTHR43343:SF3">
    <property type="entry name" value="PROTEASE DO-LIKE 8, CHLOROPLASTIC"/>
    <property type="match status" value="1"/>
</dbReference>
<dbReference type="SUPFAM" id="SSF50494">
    <property type="entry name" value="Trypsin-like serine proteases"/>
    <property type="match status" value="1"/>
</dbReference>
<dbReference type="GO" id="GO:0004252">
    <property type="term" value="F:serine-type endopeptidase activity"/>
    <property type="evidence" value="ECO:0007669"/>
    <property type="project" value="InterPro"/>
</dbReference>
<organism evidence="3 4">
    <name type="scientific">Gemmatimonas groenlandica</name>
    <dbReference type="NCBI Taxonomy" id="2732249"/>
    <lineage>
        <taxon>Bacteria</taxon>
        <taxon>Pseudomonadati</taxon>
        <taxon>Gemmatimonadota</taxon>
        <taxon>Gemmatimonadia</taxon>
        <taxon>Gemmatimonadales</taxon>
        <taxon>Gemmatimonadaceae</taxon>
        <taxon>Gemmatimonas</taxon>
    </lineage>
</organism>
<accession>A0A6M4IST6</accession>
<keyword evidence="2" id="KW-0378">Hydrolase</keyword>
<dbReference type="InterPro" id="IPR009003">
    <property type="entry name" value="Peptidase_S1_PA"/>
</dbReference>
<dbReference type="PRINTS" id="PR00834">
    <property type="entry name" value="PROTEASES2C"/>
</dbReference>
<proteinExistence type="predicted"/>
<dbReference type="EMBL" id="CP053085">
    <property type="protein sequence ID" value="QJR37255.1"/>
    <property type="molecule type" value="Genomic_DNA"/>
</dbReference>
<protein>
    <submittedName>
        <fullName evidence="3">Serine protease</fullName>
    </submittedName>
</protein>
<dbReference type="RefSeq" id="WP_171226689.1">
    <property type="nucleotide sequence ID" value="NZ_CP053085.1"/>
</dbReference>
<evidence type="ECO:0000256" key="1">
    <source>
        <dbReference type="ARBA" id="ARBA00022670"/>
    </source>
</evidence>
<keyword evidence="4" id="KW-1185">Reference proteome</keyword>
<dbReference type="InterPro" id="IPR051201">
    <property type="entry name" value="Chloro_Bact_Ser_Proteases"/>
</dbReference>
<dbReference type="GO" id="GO:0006508">
    <property type="term" value="P:proteolysis"/>
    <property type="evidence" value="ECO:0007669"/>
    <property type="project" value="UniProtKB-KW"/>
</dbReference>
<gene>
    <name evidence="3" type="ORF">HKW67_17905</name>
</gene>
<dbReference type="Gene3D" id="2.40.10.120">
    <property type="match status" value="1"/>
</dbReference>